<dbReference type="RefSeq" id="WP_181359638.1">
    <property type="nucleotide sequence ID" value="NZ_CAWNUI010000038.1"/>
</dbReference>
<evidence type="ECO:0000313" key="5">
    <source>
        <dbReference type="Proteomes" id="UP001177935"/>
    </source>
</evidence>
<feature type="domain" description="Resolvase/invertase-type recombinase catalytic" evidence="3">
    <location>
        <begin position="9"/>
        <end position="166"/>
    </location>
</feature>
<keyword evidence="1" id="KW-0238">DNA-binding</keyword>
<dbReference type="Proteomes" id="UP001177935">
    <property type="component" value="Unassembled WGS sequence"/>
</dbReference>
<evidence type="ECO:0000256" key="1">
    <source>
        <dbReference type="ARBA" id="ARBA00023125"/>
    </source>
</evidence>
<protein>
    <submittedName>
        <fullName evidence="4">Recombinase family protein</fullName>
    </submittedName>
</protein>
<dbReference type="AlphaFoldDB" id="A0AB35N1Z9"/>
<dbReference type="Pfam" id="PF07508">
    <property type="entry name" value="Recombinase"/>
    <property type="match status" value="1"/>
</dbReference>
<evidence type="ECO:0000259" key="3">
    <source>
        <dbReference type="SMART" id="SM00857"/>
    </source>
</evidence>
<sequence>MLSDNQINVYAYKRLSDVQQGKNNRSGIFRQSKCINEYIEGITKNGYSINLVELENDIGRSAYHGKHITKNANFGAFLEEIKKGNIPHGSWLLVEDVDRLTRQHFMTAVETTINPILAAGIEIHVLSTEQVFKGELNLSQQVDLLVKVDSANLYTKRLSKRTKGHWDKTFSDIRDGKRVNIQSRPLWLSWDKEKGEFFLNEKAPCIGHIFEMYIAGTGYRGIADALNRSGVPSLKNRTWQIAPIKRILKDPSTYGRLEYINRGLFVDEYFPAVVPKETFDTVQVLMQKKGSSRVRTSLLEKDNTLQGLAYCECGSPMYHKINSPKKHPRGGHYIQTVTSFRLCCTGKNNGNGCNKRDLYYPIVKEVLITSSDTFNTNKAKHHEIIDHTPEIERLEKQNQQILELTLSISNEQLLKSYIEKQEQNLEQIAELRMQESKPILDDLIPNIPLSDLTEMEINNYLRLIIKRVDVYSEGTGEKRLLLEGSENMPVLVIEYYDGHKQTIVMRDMRSAIVTKAWSSTRQGNLLN</sequence>
<gene>
    <name evidence="4" type="ORF">Q8W42_19415</name>
</gene>
<dbReference type="EMBL" id="JAUYVL010000015">
    <property type="protein sequence ID" value="MDP2502886.1"/>
    <property type="molecule type" value="Genomic_DNA"/>
</dbReference>
<dbReference type="GO" id="GO:0000150">
    <property type="term" value="F:DNA strand exchange activity"/>
    <property type="evidence" value="ECO:0007669"/>
    <property type="project" value="InterPro"/>
</dbReference>
<dbReference type="InterPro" id="IPR050639">
    <property type="entry name" value="SSR_resolvase"/>
</dbReference>
<evidence type="ECO:0000256" key="2">
    <source>
        <dbReference type="ARBA" id="ARBA00023172"/>
    </source>
</evidence>
<dbReference type="InterPro" id="IPR036162">
    <property type="entry name" value="Resolvase-like_N_sf"/>
</dbReference>
<reference evidence="4" key="1">
    <citation type="submission" date="2023-07" db="EMBL/GenBank/DDBJ databases">
        <title>Genome content predicts the carbon catabolic preferences of heterotrophic bacteria.</title>
        <authorList>
            <person name="Gralka M."/>
        </authorList>
    </citation>
    <scope>NUCLEOTIDE SEQUENCE</scope>
    <source>
        <strain evidence="4">6E02</strain>
    </source>
</reference>
<dbReference type="PANTHER" id="PTHR30461:SF2">
    <property type="entry name" value="SERINE RECOMBINASE PINE-RELATED"/>
    <property type="match status" value="1"/>
</dbReference>
<keyword evidence="2" id="KW-0233">DNA recombination</keyword>
<dbReference type="Gene3D" id="3.90.1750.20">
    <property type="entry name" value="Putative Large Serine Recombinase, Chain B, Domain 2"/>
    <property type="match status" value="1"/>
</dbReference>
<dbReference type="SMART" id="SM00857">
    <property type="entry name" value="Resolvase"/>
    <property type="match status" value="1"/>
</dbReference>
<dbReference type="SUPFAM" id="SSF53041">
    <property type="entry name" value="Resolvase-like"/>
    <property type="match status" value="1"/>
</dbReference>
<comment type="caution">
    <text evidence="4">The sequence shown here is derived from an EMBL/GenBank/DDBJ whole genome shotgun (WGS) entry which is preliminary data.</text>
</comment>
<dbReference type="InterPro" id="IPR006119">
    <property type="entry name" value="Resolv_N"/>
</dbReference>
<organism evidence="4 5">
    <name type="scientific">Vibrio splendidus</name>
    <dbReference type="NCBI Taxonomy" id="29497"/>
    <lineage>
        <taxon>Bacteria</taxon>
        <taxon>Pseudomonadati</taxon>
        <taxon>Pseudomonadota</taxon>
        <taxon>Gammaproteobacteria</taxon>
        <taxon>Vibrionales</taxon>
        <taxon>Vibrionaceae</taxon>
        <taxon>Vibrio</taxon>
    </lineage>
</organism>
<accession>A0AB35N1Z9</accession>
<dbReference type="InterPro" id="IPR038109">
    <property type="entry name" value="DNA_bind_recomb_sf"/>
</dbReference>
<dbReference type="PANTHER" id="PTHR30461">
    <property type="entry name" value="DNA-INVERTASE FROM LAMBDOID PROPHAGE"/>
    <property type="match status" value="1"/>
</dbReference>
<dbReference type="CDD" id="cd00338">
    <property type="entry name" value="Ser_Recombinase"/>
    <property type="match status" value="1"/>
</dbReference>
<name>A0AB35N1Z9_VIBSP</name>
<dbReference type="GO" id="GO:0003677">
    <property type="term" value="F:DNA binding"/>
    <property type="evidence" value="ECO:0007669"/>
    <property type="project" value="UniProtKB-KW"/>
</dbReference>
<dbReference type="InterPro" id="IPR011109">
    <property type="entry name" value="DNA_bind_recombinase_dom"/>
</dbReference>
<dbReference type="Gene3D" id="3.40.50.1390">
    <property type="entry name" value="Resolvase, N-terminal catalytic domain"/>
    <property type="match status" value="1"/>
</dbReference>
<evidence type="ECO:0000313" key="4">
    <source>
        <dbReference type="EMBL" id="MDP2502886.1"/>
    </source>
</evidence>
<proteinExistence type="predicted"/>